<dbReference type="SMART" id="SM00179">
    <property type="entry name" value="EGF_CA"/>
    <property type="match status" value="2"/>
</dbReference>
<accession>A0AAD9J332</accession>
<keyword evidence="1 6" id="KW-0245">EGF-like domain</keyword>
<dbReference type="Pfam" id="PF12947">
    <property type="entry name" value="EGF_3"/>
    <property type="match status" value="1"/>
</dbReference>
<dbReference type="PROSITE" id="PS50026">
    <property type="entry name" value="EGF_3"/>
    <property type="match status" value="3"/>
</dbReference>
<evidence type="ECO:0000313" key="9">
    <source>
        <dbReference type="Proteomes" id="UP001208570"/>
    </source>
</evidence>
<dbReference type="GO" id="GO:0005509">
    <property type="term" value="F:calcium ion binding"/>
    <property type="evidence" value="ECO:0007669"/>
    <property type="project" value="InterPro"/>
</dbReference>
<dbReference type="PROSITE" id="PS01186">
    <property type="entry name" value="EGF_2"/>
    <property type="match status" value="2"/>
</dbReference>
<dbReference type="SMART" id="SM00181">
    <property type="entry name" value="EGF"/>
    <property type="match status" value="3"/>
</dbReference>
<evidence type="ECO:0000259" key="7">
    <source>
        <dbReference type="PROSITE" id="PS50026"/>
    </source>
</evidence>
<evidence type="ECO:0000256" key="1">
    <source>
        <dbReference type="ARBA" id="ARBA00022536"/>
    </source>
</evidence>
<comment type="caution">
    <text evidence="6">Lacks conserved residue(s) required for the propagation of feature annotation.</text>
</comment>
<feature type="domain" description="EGF-like" evidence="7">
    <location>
        <begin position="307"/>
        <end position="345"/>
    </location>
</feature>
<keyword evidence="3" id="KW-0677">Repeat</keyword>
<name>A0AAD9J332_9ANNE</name>
<keyword evidence="9" id="KW-1185">Reference proteome</keyword>
<dbReference type="Pfam" id="PF01826">
    <property type="entry name" value="TIL"/>
    <property type="match status" value="1"/>
</dbReference>
<dbReference type="InterPro" id="IPR036084">
    <property type="entry name" value="Ser_inhib-like_sf"/>
</dbReference>
<dbReference type="FunFam" id="2.10.25.10:FF:000055">
    <property type="entry name" value="alpha-tectorin isoform X1"/>
    <property type="match status" value="1"/>
</dbReference>
<dbReference type="InterPro" id="IPR024731">
    <property type="entry name" value="NELL2-like_EGF"/>
</dbReference>
<dbReference type="SUPFAM" id="SSF57567">
    <property type="entry name" value="Serine protease inhibitors"/>
    <property type="match status" value="1"/>
</dbReference>
<dbReference type="PANTHER" id="PTHR11339:SF373">
    <property type="entry name" value="VWFD DOMAIN-CONTAINING PROTEIN"/>
    <property type="match status" value="1"/>
</dbReference>
<dbReference type="FunFam" id="2.10.25.10:FF:000038">
    <property type="entry name" value="Fibrillin 2"/>
    <property type="match status" value="2"/>
</dbReference>
<keyword evidence="4" id="KW-1015">Disulfide bond</keyword>
<evidence type="ECO:0000313" key="8">
    <source>
        <dbReference type="EMBL" id="KAK2145707.1"/>
    </source>
</evidence>
<dbReference type="InterPro" id="IPR009030">
    <property type="entry name" value="Growth_fac_rcpt_cys_sf"/>
</dbReference>
<dbReference type="Gene3D" id="2.10.25.10">
    <property type="entry name" value="Laminin"/>
    <property type="match status" value="4"/>
</dbReference>
<evidence type="ECO:0000256" key="2">
    <source>
        <dbReference type="ARBA" id="ARBA00022729"/>
    </source>
</evidence>
<dbReference type="InterPro" id="IPR014853">
    <property type="entry name" value="VWF/SSPO/ZAN-like_Cys-rich_dom"/>
</dbReference>
<dbReference type="PROSITE" id="PS01187">
    <property type="entry name" value="EGF_CA"/>
    <property type="match status" value="1"/>
</dbReference>
<dbReference type="CDD" id="cd00054">
    <property type="entry name" value="EGF_CA"/>
    <property type="match status" value="2"/>
</dbReference>
<dbReference type="EMBL" id="JAODUP010000662">
    <property type="protein sequence ID" value="KAK2145707.1"/>
    <property type="molecule type" value="Genomic_DNA"/>
</dbReference>
<dbReference type="CDD" id="cd19941">
    <property type="entry name" value="TIL"/>
    <property type="match status" value="1"/>
</dbReference>
<dbReference type="InterPro" id="IPR025615">
    <property type="entry name" value="TILa_dom"/>
</dbReference>
<reference evidence="8" key="1">
    <citation type="journal article" date="2023" name="Mol. Biol. Evol.">
        <title>Third-Generation Sequencing Reveals the Adaptive Role of the Epigenome in Three Deep-Sea Polychaetes.</title>
        <authorList>
            <person name="Perez M."/>
            <person name="Aroh O."/>
            <person name="Sun Y."/>
            <person name="Lan Y."/>
            <person name="Juniper S.K."/>
            <person name="Young C.R."/>
            <person name="Angers B."/>
            <person name="Qian P.Y."/>
        </authorList>
    </citation>
    <scope>NUCLEOTIDE SEQUENCE</scope>
    <source>
        <strain evidence="8">P08H-3</strain>
    </source>
</reference>
<dbReference type="InterPro" id="IPR000742">
    <property type="entry name" value="EGF"/>
</dbReference>
<dbReference type="InterPro" id="IPR049883">
    <property type="entry name" value="NOTCH1_EGF-like"/>
</dbReference>
<proteinExistence type="predicted"/>
<dbReference type="GO" id="GO:0031012">
    <property type="term" value="C:extracellular matrix"/>
    <property type="evidence" value="ECO:0007669"/>
    <property type="project" value="TreeGrafter"/>
</dbReference>
<dbReference type="Pfam" id="PF07645">
    <property type="entry name" value="EGF_CA"/>
    <property type="match status" value="1"/>
</dbReference>
<dbReference type="Proteomes" id="UP001208570">
    <property type="component" value="Unassembled WGS sequence"/>
</dbReference>
<dbReference type="InterPro" id="IPR000152">
    <property type="entry name" value="EGF-type_Asp/Asn_hydroxyl_site"/>
</dbReference>
<dbReference type="Pfam" id="PF12714">
    <property type="entry name" value="TILa"/>
    <property type="match status" value="1"/>
</dbReference>
<sequence length="353" mass="38293">MENDWTVGPQCPESIELPGQVTTNNNLFGNSWLYEGGSELACVHDCDQSPDTGDCPEEIKQEVDDMCDSLLDPDGRFKECLSVMDESELIMWHESCIIDVCSSEDDITLGICANAEALAARCTEDLKVELGNWRGPDFCSLRCPEGMQYVRCVSSCQLTCNSTETDDCVPVTCVEGCVCPNDTVSDGDTCISKDRCGCVNNGSYYSVGDHTVLPGCVEECYCPGPLMELVCEDLKCHTDGQCDFRDGLYNCFCNEGYVGDGRQCHDIDECSAMDPPCDVNAACNNTIGSFTCTCDDGFRGSGLVCSDIDECILGDNDCDENADCINTVGSYQCPCKTGYHAITSDSKICQGKI</sequence>
<dbReference type="PANTHER" id="PTHR11339">
    <property type="entry name" value="EXTRACELLULAR MATRIX GLYCOPROTEIN RELATED"/>
    <property type="match status" value="1"/>
</dbReference>
<feature type="domain" description="EGF-like" evidence="7">
    <location>
        <begin position="266"/>
        <end position="306"/>
    </location>
</feature>
<dbReference type="InterPro" id="IPR001881">
    <property type="entry name" value="EGF-like_Ca-bd_dom"/>
</dbReference>
<dbReference type="InterPro" id="IPR018097">
    <property type="entry name" value="EGF_Ca-bd_CS"/>
</dbReference>
<feature type="domain" description="EGF-like" evidence="7">
    <location>
        <begin position="227"/>
        <end position="265"/>
    </location>
</feature>
<gene>
    <name evidence="8" type="ORF">LSH36_662g04002</name>
</gene>
<evidence type="ECO:0000256" key="4">
    <source>
        <dbReference type="ARBA" id="ARBA00023157"/>
    </source>
</evidence>
<dbReference type="SMART" id="SM00832">
    <property type="entry name" value="C8"/>
    <property type="match status" value="1"/>
</dbReference>
<dbReference type="InterPro" id="IPR050780">
    <property type="entry name" value="Mucin_vWF_Thrombospondin_sf"/>
</dbReference>
<dbReference type="GO" id="GO:0005615">
    <property type="term" value="C:extracellular space"/>
    <property type="evidence" value="ECO:0007669"/>
    <property type="project" value="TreeGrafter"/>
</dbReference>
<dbReference type="AlphaFoldDB" id="A0AAD9J332"/>
<evidence type="ECO:0000256" key="5">
    <source>
        <dbReference type="ARBA" id="ARBA00023180"/>
    </source>
</evidence>
<dbReference type="PROSITE" id="PS00010">
    <property type="entry name" value="ASX_HYDROXYL"/>
    <property type="match status" value="2"/>
</dbReference>
<protein>
    <recommendedName>
        <fullName evidence="7">EGF-like domain-containing protein</fullName>
    </recommendedName>
</protein>
<organism evidence="8 9">
    <name type="scientific">Paralvinella palmiformis</name>
    <dbReference type="NCBI Taxonomy" id="53620"/>
    <lineage>
        <taxon>Eukaryota</taxon>
        <taxon>Metazoa</taxon>
        <taxon>Spiralia</taxon>
        <taxon>Lophotrochozoa</taxon>
        <taxon>Annelida</taxon>
        <taxon>Polychaeta</taxon>
        <taxon>Sedentaria</taxon>
        <taxon>Canalipalpata</taxon>
        <taxon>Terebellida</taxon>
        <taxon>Terebelliformia</taxon>
        <taxon>Alvinellidae</taxon>
        <taxon>Paralvinella</taxon>
    </lineage>
</organism>
<evidence type="ECO:0000256" key="6">
    <source>
        <dbReference type="PROSITE-ProRule" id="PRU00076"/>
    </source>
</evidence>
<dbReference type="InterPro" id="IPR002919">
    <property type="entry name" value="TIL_dom"/>
</dbReference>
<dbReference type="SUPFAM" id="SSF57184">
    <property type="entry name" value="Growth factor receptor domain"/>
    <property type="match status" value="1"/>
</dbReference>
<keyword evidence="5" id="KW-0325">Glycoprotein</keyword>
<evidence type="ECO:0000256" key="3">
    <source>
        <dbReference type="ARBA" id="ARBA00022737"/>
    </source>
</evidence>
<keyword evidence="2" id="KW-0732">Signal</keyword>
<comment type="caution">
    <text evidence="8">The sequence shown here is derived from an EMBL/GenBank/DDBJ whole genome shotgun (WGS) entry which is preliminary data.</text>
</comment>